<dbReference type="Pfam" id="PF00188">
    <property type="entry name" value="CAP"/>
    <property type="match status" value="1"/>
</dbReference>
<evidence type="ECO:0000313" key="3">
    <source>
        <dbReference type="EMBL" id="BAE51767.1"/>
    </source>
</evidence>
<dbReference type="AlphaFoldDB" id="Q2W308"/>
<dbReference type="EMBL" id="AP007255">
    <property type="protein sequence ID" value="BAE51767.1"/>
    <property type="molecule type" value="Genomic_DNA"/>
</dbReference>
<dbReference type="CDD" id="cd05379">
    <property type="entry name" value="CAP_bacterial"/>
    <property type="match status" value="1"/>
</dbReference>
<evidence type="ECO:0000256" key="1">
    <source>
        <dbReference type="SAM" id="Phobius"/>
    </source>
</evidence>
<dbReference type="RefSeq" id="WP_011385340.1">
    <property type="nucleotide sequence ID" value="NC_007626.1"/>
</dbReference>
<dbReference type="Proteomes" id="UP000007058">
    <property type="component" value="Chromosome"/>
</dbReference>
<evidence type="ECO:0000259" key="2">
    <source>
        <dbReference type="Pfam" id="PF00188"/>
    </source>
</evidence>
<name>Q2W308_PARM1</name>
<organism evidence="3 4">
    <name type="scientific">Paramagnetospirillum magneticum (strain ATCC 700264 / AMB-1)</name>
    <name type="common">Magnetospirillum magneticum</name>
    <dbReference type="NCBI Taxonomy" id="342108"/>
    <lineage>
        <taxon>Bacteria</taxon>
        <taxon>Pseudomonadati</taxon>
        <taxon>Pseudomonadota</taxon>
        <taxon>Alphaproteobacteria</taxon>
        <taxon>Rhodospirillales</taxon>
        <taxon>Magnetospirillaceae</taxon>
        <taxon>Paramagnetospirillum</taxon>
    </lineage>
</organism>
<feature type="transmembrane region" description="Helical" evidence="1">
    <location>
        <begin position="6"/>
        <end position="26"/>
    </location>
</feature>
<dbReference type="OrthoDB" id="9811255at2"/>
<gene>
    <name evidence="3" type="ordered locus">amb2963</name>
</gene>
<evidence type="ECO:0000313" key="4">
    <source>
        <dbReference type="Proteomes" id="UP000007058"/>
    </source>
</evidence>
<dbReference type="STRING" id="342108.amb2963"/>
<protein>
    <recommendedName>
        <fullName evidence="2">SCP domain-containing protein</fullName>
    </recommendedName>
</protein>
<dbReference type="KEGG" id="mag:amb2963"/>
<keyword evidence="1" id="KW-0472">Membrane</keyword>
<accession>Q2W308</accession>
<feature type="domain" description="SCP" evidence="2">
    <location>
        <begin position="87"/>
        <end position="204"/>
    </location>
</feature>
<sequence length="299" mass="31634">MSRPIVAVTILQSVILLAVLVIYPAVSRLTIRSPETATAVAAPAAPRPELLRVPGIPQDYDAWARKMVERGGMEQGKLLPDMAERLLARINKEREAKRLAPLARAPNLGIAAQAHSVDMAVNGYLNAIGPNLWQAQGRVAALDRTFVGDVTEALARTGKEGKGRDRADMLFERLMDRMETMAAILSPQGKLAGVGVAEGDDAFVATVVIANPVATLTTGLPATVRTGQMLAAAVTLSSIGSPKSCSFHDTDHSQDLPEQPVADCRAPAKAGRYHLILHFAGSGRPHTGPMFTVGDGSAP</sequence>
<dbReference type="SUPFAM" id="SSF55797">
    <property type="entry name" value="PR-1-like"/>
    <property type="match status" value="1"/>
</dbReference>
<keyword evidence="1" id="KW-0812">Transmembrane</keyword>
<reference evidence="3 4" key="1">
    <citation type="journal article" date="2005" name="DNA Res.">
        <title>Complete genome sequence of the facultative anaerobic magnetotactic bacterium Magnetospirillum sp. strain AMB-1.</title>
        <authorList>
            <person name="Matsunaga T."/>
            <person name="Okamura Y."/>
            <person name="Fukuda Y."/>
            <person name="Wahyudi A.T."/>
            <person name="Murase Y."/>
            <person name="Takeyama H."/>
        </authorList>
    </citation>
    <scope>NUCLEOTIDE SEQUENCE [LARGE SCALE GENOMIC DNA]</scope>
    <source>
        <strain evidence="4">ATCC 700264 / AMB-1</strain>
    </source>
</reference>
<dbReference type="HOGENOM" id="CLU_930011_0_0_5"/>
<dbReference type="InterPro" id="IPR014044">
    <property type="entry name" value="CAP_dom"/>
</dbReference>
<keyword evidence="4" id="KW-1185">Reference proteome</keyword>
<proteinExistence type="predicted"/>
<keyword evidence="1" id="KW-1133">Transmembrane helix</keyword>
<dbReference type="InterPro" id="IPR035940">
    <property type="entry name" value="CAP_sf"/>
</dbReference>
<dbReference type="Gene3D" id="3.40.33.10">
    <property type="entry name" value="CAP"/>
    <property type="match status" value="1"/>
</dbReference>